<proteinExistence type="predicted"/>
<gene>
    <name evidence="2" type="ORF">US40_C0007G0017</name>
</gene>
<keyword evidence="1" id="KW-0472">Membrane</keyword>
<accession>A0A0G0G2V7</accession>
<reference evidence="2 3" key="1">
    <citation type="journal article" date="2015" name="Nature">
        <title>rRNA introns, odd ribosomes, and small enigmatic genomes across a large radiation of phyla.</title>
        <authorList>
            <person name="Brown C.T."/>
            <person name="Hug L.A."/>
            <person name="Thomas B.C."/>
            <person name="Sharon I."/>
            <person name="Castelle C.J."/>
            <person name="Singh A."/>
            <person name="Wilkins M.J."/>
            <person name="Williams K.H."/>
            <person name="Banfield J.F."/>
        </authorList>
    </citation>
    <scope>NUCLEOTIDE SEQUENCE [LARGE SCALE GENOMIC DNA]</scope>
</reference>
<protein>
    <submittedName>
        <fullName evidence="2">Uncharacterized protein</fullName>
    </submittedName>
</protein>
<feature type="transmembrane region" description="Helical" evidence="1">
    <location>
        <begin position="7"/>
        <end position="32"/>
    </location>
</feature>
<name>A0A0G0G2V7_9BACT</name>
<keyword evidence="1" id="KW-0812">Transmembrane</keyword>
<dbReference type="Proteomes" id="UP000034917">
    <property type="component" value="Unassembled WGS sequence"/>
</dbReference>
<dbReference type="AlphaFoldDB" id="A0A0G0G2V7"/>
<dbReference type="EMBL" id="LBSV01000007">
    <property type="protein sequence ID" value="KKQ25518.1"/>
    <property type="molecule type" value="Genomic_DNA"/>
</dbReference>
<organism evidence="2 3">
    <name type="scientific">Candidatus Roizmanbacteria bacterium GW2011_GWC2_37_13</name>
    <dbReference type="NCBI Taxonomy" id="1618486"/>
    <lineage>
        <taxon>Bacteria</taxon>
        <taxon>Candidatus Roizmaniibacteriota</taxon>
    </lineage>
</organism>
<keyword evidence="1" id="KW-1133">Transmembrane helix</keyword>
<evidence type="ECO:0000313" key="2">
    <source>
        <dbReference type="EMBL" id="KKQ25518.1"/>
    </source>
</evidence>
<comment type="caution">
    <text evidence="2">The sequence shown here is derived from an EMBL/GenBank/DDBJ whole genome shotgun (WGS) entry which is preliminary data.</text>
</comment>
<evidence type="ECO:0000313" key="3">
    <source>
        <dbReference type="Proteomes" id="UP000034917"/>
    </source>
</evidence>
<evidence type="ECO:0000256" key="1">
    <source>
        <dbReference type="SAM" id="Phobius"/>
    </source>
</evidence>
<sequence>MTLIEKFFIIFSVKIPLAIIFGSLIIGVFIFLSQNPNLLSQSFNKSQISPKPTSQQNIPTEFEPEISPSITPAPTVSDEELIKEVLIAKTGISKDGIEISMSYNDGKIARGSVKNKNEMSGAAWFAGKQNGIWVIAYAGQGVPECSEIAGFDFPTTWLSHCVDSNGTTIQR</sequence>